<name>A0A8T2SYS4_CERRI</name>
<dbReference type="AlphaFoldDB" id="A0A8T2SYS4"/>
<sequence length="101" mass="11499">MQDMTSRDCLIQRGTEQRERSGQLTCLPLQTFFCVRSFVKTKLQYALVLRRIACSFYGKAIVDDVSRVICRPEKVKSIVDGTSRVIVADILHNGKTQMPTM</sequence>
<organism evidence="1 2">
    <name type="scientific">Ceratopteris richardii</name>
    <name type="common">Triangle waterfern</name>
    <dbReference type="NCBI Taxonomy" id="49495"/>
    <lineage>
        <taxon>Eukaryota</taxon>
        <taxon>Viridiplantae</taxon>
        <taxon>Streptophyta</taxon>
        <taxon>Embryophyta</taxon>
        <taxon>Tracheophyta</taxon>
        <taxon>Polypodiopsida</taxon>
        <taxon>Polypodiidae</taxon>
        <taxon>Polypodiales</taxon>
        <taxon>Pteridineae</taxon>
        <taxon>Pteridaceae</taxon>
        <taxon>Parkerioideae</taxon>
        <taxon>Ceratopteris</taxon>
    </lineage>
</organism>
<dbReference type="EMBL" id="CM035422">
    <property type="protein sequence ID" value="KAH7373556.1"/>
    <property type="molecule type" value="Genomic_DNA"/>
</dbReference>
<evidence type="ECO:0000313" key="2">
    <source>
        <dbReference type="Proteomes" id="UP000825935"/>
    </source>
</evidence>
<keyword evidence="2" id="KW-1185">Reference proteome</keyword>
<reference evidence="1" key="1">
    <citation type="submission" date="2021-08" db="EMBL/GenBank/DDBJ databases">
        <title>WGS assembly of Ceratopteris richardii.</title>
        <authorList>
            <person name="Marchant D.B."/>
            <person name="Chen G."/>
            <person name="Jenkins J."/>
            <person name="Shu S."/>
            <person name="Leebens-Mack J."/>
            <person name="Grimwood J."/>
            <person name="Schmutz J."/>
            <person name="Soltis P."/>
            <person name="Soltis D."/>
            <person name="Chen Z.-H."/>
        </authorList>
    </citation>
    <scope>NUCLEOTIDE SEQUENCE</scope>
    <source>
        <strain evidence="1">Whitten #5841</strain>
        <tissue evidence="1">Leaf</tissue>
    </source>
</reference>
<evidence type="ECO:0000313" key="1">
    <source>
        <dbReference type="EMBL" id="KAH7373556.1"/>
    </source>
</evidence>
<gene>
    <name evidence="1" type="ORF">KP509_17G062200</name>
</gene>
<protein>
    <submittedName>
        <fullName evidence="1">Uncharacterized protein</fullName>
    </submittedName>
</protein>
<proteinExistence type="predicted"/>
<dbReference type="Proteomes" id="UP000825935">
    <property type="component" value="Chromosome 17"/>
</dbReference>
<comment type="caution">
    <text evidence="1">The sequence shown here is derived from an EMBL/GenBank/DDBJ whole genome shotgun (WGS) entry which is preliminary data.</text>
</comment>
<accession>A0A8T2SYS4</accession>